<name>A0A8S1Q976_PARPR</name>
<accession>A0A8S1Q976</accession>
<organism evidence="1 2">
    <name type="scientific">Paramecium primaurelia</name>
    <dbReference type="NCBI Taxonomy" id="5886"/>
    <lineage>
        <taxon>Eukaryota</taxon>
        <taxon>Sar</taxon>
        <taxon>Alveolata</taxon>
        <taxon>Ciliophora</taxon>
        <taxon>Intramacronucleata</taxon>
        <taxon>Oligohymenophorea</taxon>
        <taxon>Peniculida</taxon>
        <taxon>Parameciidae</taxon>
        <taxon>Paramecium</taxon>
    </lineage>
</organism>
<evidence type="ECO:0000313" key="1">
    <source>
        <dbReference type="EMBL" id="CAD8112266.1"/>
    </source>
</evidence>
<proteinExistence type="predicted"/>
<dbReference type="Proteomes" id="UP000688137">
    <property type="component" value="Unassembled WGS sequence"/>
</dbReference>
<reference evidence="1" key="1">
    <citation type="submission" date="2021-01" db="EMBL/GenBank/DDBJ databases">
        <authorList>
            <consortium name="Genoscope - CEA"/>
            <person name="William W."/>
        </authorList>
    </citation>
    <scope>NUCLEOTIDE SEQUENCE</scope>
</reference>
<protein>
    <submittedName>
        <fullName evidence="1">Uncharacterized protein</fullName>
    </submittedName>
</protein>
<sequence>MLQNLQDLLRSSDISLSSNNSCDSSKDRTDQKFLQIPDGFQDKYDNNKDDEDYVCIEDINLQDKCEDNCPKCTSTQSCLISLLILFQKITIDGLNNQQENFMIYQQQKALRIQYFSLFHHIIHLISKKMMLFIIATFQIKEYLEDHQYEVMLNLNLLKVGQKSFNLQNIFEVILGDISLNNNKFTHKLNDQQLETITLKENYSGQNPNIQDQIWPRDYKLNIYQVDKSIHYQMSTNKQLPMEIKCQNNRQLSFCGFLFKKKNHIQTKFFQNRN</sequence>
<evidence type="ECO:0000313" key="2">
    <source>
        <dbReference type="Proteomes" id="UP000688137"/>
    </source>
</evidence>
<gene>
    <name evidence="1" type="ORF">PPRIM_AZ9-3.1.T1500118</name>
</gene>
<keyword evidence="2" id="KW-1185">Reference proteome</keyword>
<dbReference type="EMBL" id="CAJJDM010000155">
    <property type="protein sequence ID" value="CAD8112266.1"/>
    <property type="molecule type" value="Genomic_DNA"/>
</dbReference>
<comment type="caution">
    <text evidence="1">The sequence shown here is derived from an EMBL/GenBank/DDBJ whole genome shotgun (WGS) entry which is preliminary data.</text>
</comment>
<dbReference type="AlphaFoldDB" id="A0A8S1Q976"/>